<dbReference type="InterPro" id="IPR044894">
    <property type="entry name" value="TubC_N_sf"/>
</dbReference>
<evidence type="ECO:0000313" key="5">
    <source>
        <dbReference type="Proteomes" id="UP000248132"/>
    </source>
</evidence>
<dbReference type="SUPFAM" id="SSF52777">
    <property type="entry name" value="CoA-dependent acyltransferases"/>
    <property type="match status" value="2"/>
</dbReference>
<dbReference type="GO" id="GO:0043041">
    <property type="term" value="P:amino acid activation for nonribosomal peptide biosynthetic process"/>
    <property type="evidence" value="ECO:0007669"/>
    <property type="project" value="TreeGrafter"/>
</dbReference>
<dbReference type="Gene3D" id="1.10.10.1830">
    <property type="entry name" value="Non-ribosomal peptide synthase, adenylation domain"/>
    <property type="match status" value="1"/>
</dbReference>
<comment type="caution">
    <text evidence="4">The sequence shown here is derived from an EMBL/GenBank/DDBJ whole genome shotgun (WGS) entry which is preliminary data.</text>
</comment>
<evidence type="ECO:0000259" key="3">
    <source>
        <dbReference type="Pfam" id="PF18563"/>
    </source>
</evidence>
<proteinExistence type="predicted"/>
<dbReference type="Pfam" id="PF18563">
    <property type="entry name" value="TubC_N"/>
    <property type="match status" value="1"/>
</dbReference>
<sequence length="469" mass="55362">MESRLEAYRSQGIQLWLEGEKLKFRGQKERLSEDILNELRQNKEEIIAYLKNRRYELTSIQHAYFAGSTAECELGNIHAQYYVEYRHKNIDTCRLEQAVNEVVRNNGALRTVIDSQGYQKELSDVPQVTIPVSRGRDTKELEEVRGYWRNYRYRYGEWPMINFQVTGLEEGEDILHVSFDCIILDAWSAKMMLDQIFLRYSGKEVSYPRISFRRYLELSRVYEKDNKNIAAAMEYWQGKAEKMPERPVLKLEKGFSEIDIPHFERLDYKFSKEETELLYLKVKSFNFTPAAVICTAFARILRRYSVNRAFTLNLTLFNRNPVHEDIERVLGDFTNIGFASFWGEPEKAFKEEIRDTQKQLWRLIQYRMYDGTKILRNPGRSMAGKAVMPVVFTGVLQGALKNEEKEFKESFAISQTPQVMLDHQARDDEGFLHLSWDYVREALGDKYIEEIFSDYITYIKALIYGEWDV</sequence>
<dbReference type="EMBL" id="QKMR01000001">
    <property type="protein sequence ID" value="PYG90249.1"/>
    <property type="molecule type" value="Genomic_DNA"/>
</dbReference>
<dbReference type="PANTHER" id="PTHR45527">
    <property type="entry name" value="NONRIBOSOMAL PEPTIDE SYNTHETASE"/>
    <property type="match status" value="1"/>
</dbReference>
<dbReference type="Pfam" id="PF00668">
    <property type="entry name" value="Condensation"/>
    <property type="match status" value="1"/>
</dbReference>
<dbReference type="Proteomes" id="UP000248132">
    <property type="component" value="Unassembled WGS sequence"/>
</dbReference>
<dbReference type="GO" id="GO:0016874">
    <property type="term" value="F:ligase activity"/>
    <property type="evidence" value="ECO:0007669"/>
    <property type="project" value="UniProtKB-KW"/>
</dbReference>
<keyword evidence="1" id="KW-0436">Ligase</keyword>
<feature type="domain" description="Condensation" evidence="2">
    <location>
        <begin position="53"/>
        <end position="463"/>
    </location>
</feature>
<protein>
    <submittedName>
        <fullName evidence="4">Yersiniabactin nonribosomal peptide synthetase</fullName>
    </submittedName>
</protein>
<dbReference type="GO" id="GO:0031177">
    <property type="term" value="F:phosphopantetheine binding"/>
    <property type="evidence" value="ECO:0007669"/>
    <property type="project" value="TreeGrafter"/>
</dbReference>
<dbReference type="Gene3D" id="3.30.559.10">
    <property type="entry name" value="Chloramphenicol acetyltransferase-like domain"/>
    <property type="match status" value="1"/>
</dbReference>
<organism evidence="4 5">
    <name type="scientific">Ruminiclostridium sufflavum DSM 19573</name>
    <dbReference type="NCBI Taxonomy" id="1121337"/>
    <lineage>
        <taxon>Bacteria</taxon>
        <taxon>Bacillati</taxon>
        <taxon>Bacillota</taxon>
        <taxon>Clostridia</taxon>
        <taxon>Eubacteriales</taxon>
        <taxon>Oscillospiraceae</taxon>
        <taxon>Ruminiclostridium</taxon>
    </lineage>
</organism>
<feature type="domain" description="TubC N-terminal docking" evidence="3">
    <location>
        <begin position="7"/>
        <end position="51"/>
    </location>
</feature>
<dbReference type="OrthoDB" id="9778383at2"/>
<dbReference type="GO" id="GO:0005737">
    <property type="term" value="C:cytoplasm"/>
    <property type="evidence" value="ECO:0007669"/>
    <property type="project" value="TreeGrafter"/>
</dbReference>
<keyword evidence="5" id="KW-1185">Reference proteome</keyword>
<dbReference type="Gene3D" id="3.30.559.30">
    <property type="entry name" value="Nonribosomal peptide synthetase, condensation domain"/>
    <property type="match status" value="1"/>
</dbReference>
<evidence type="ECO:0000256" key="1">
    <source>
        <dbReference type="ARBA" id="ARBA00022598"/>
    </source>
</evidence>
<dbReference type="InterPro" id="IPR023213">
    <property type="entry name" value="CAT-like_dom_sf"/>
</dbReference>
<dbReference type="PANTHER" id="PTHR45527:SF10">
    <property type="entry name" value="PYOCHELIN SYNTHASE PCHF"/>
    <property type="match status" value="1"/>
</dbReference>
<dbReference type="GO" id="GO:0008610">
    <property type="term" value="P:lipid biosynthetic process"/>
    <property type="evidence" value="ECO:0007669"/>
    <property type="project" value="UniProtKB-ARBA"/>
</dbReference>
<dbReference type="InterPro" id="IPR001242">
    <property type="entry name" value="Condensation_dom"/>
</dbReference>
<gene>
    <name evidence="4" type="ORF">LY28_00129</name>
</gene>
<dbReference type="GO" id="GO:0044550">
    <property type="term" value="P:secondary metabolite biosynthetic process"/>
    <property type="evidence" value="ECO:0007669"/>
    <property type="project" value="TreeGrafter"/>
</dbReference>
<evidence type="ECO:0000313" key="4">
    <source>
        <dbReference type="EMBL" id="PYG90249.1"/>
    </source>
</evidence>
<name>A0A318XRG7_9FIRM</name>
<dbReference type="InterPro" id="IPR041464">
    <property type="entry name" value="TubC_N"/>
</dbReference>
<evidence type="ECO:0000259" key="2">
    <source>
        <dbReference type="Pfam" id="PF00668"/>
    </source>
</evidence>
<dbReference type="RefSeq" id="WP_110460228.1">
    <property type="nucleotide sequence ID" value="NZ_QKMR01000001.1"/>
</dbReference>
<accession>A0A318XRG7</accession>
<dbReference type="AlphaFoldDB" id="A0A318XRG7"/>
<reference evidence="4 5" key="1">
    <citation type="submission" date="2018-06" db="EMBL/GenBank/DDBJ databases">
        <title>Genomic Encyclopedia of Type Strains, Phase I: the one thousand microbial genomes (KMG-I) project.</title>
        <authorList>
            <person name="Kyrpides N."/>
        </authorList>
    </citation>
    <scope>NUCLEOTIDE SEQUENCE [LARGE SCALE GENOMIC DNA]</scope>
    <source>
        <strain evidence="4 5">DSM 19573</strain>
    </source>
</reference>